<evidence type="ECO:0000313" key="2">
    <source>
        <dbReference type="Proteomes" id="UP000004596"/>
    </source>
</evidence>
<protein>
    <recommendedName>
        <fullName evidence="3">DUF3987 domain-containing protein</fullName>
    </recommendedName>
</protein>
<name>B3CDE6_9BACE</name>
<reference evidence="1 2" key="2">
    <citation type="submission" date="2008-04" db="EMBL/GenBank/DDBJ databases">
        <authorList>
            <person name="Fulton L."/>
            <person name="Clifton S."/>
            <person name="Fulton B."/>
            <person name="Xu J."/>
            <person name="Minx P."/>
            <person name="Pepin K.H."/>
            <person name="Johnson M."/>
            <person name="Thiruvilangam P."/>
            <person name="Bhonagiri V."/>
            <person name="Nash W.E."/>
            <person name="Mardis E.R."/>
            <person name="Wilson R.K."/>
        </authorList>
    </citation>
    <scope>NUCLEOTIDE SEQUENCE [LARGE SCALE GENOMIC DNA]</scope>
    <source>
        <strain evidence="1 2">DSM 17393</strain>
    </source>
</reference>
<proteinExistence type="predicted"/>
<evidence type="ECO:0008006" key="3">
    <source>
        <dbReference type="Google" id="ProtNLM"/>
    </source>
</evidence>
<dbReference type="AlphaFoldDB" id="B3CDE6"/>
<dbReference type="EMBL" id="ABJL02000008">
    <property type="protein sequence ID" value="EDV04792.1"/>
    <property type="molecule type" value="Genomic_DNA"/>
</dbReference>
<dbReference type="STRING" id="471870.BACINT_03933"/>
<dbReference type="Proteomes" id="UP000004596">
    <property type="component" value="Unassembled WGS sequence"/>
</dbReference>
<organism evidence="1 2">
    <name type="scientific">Bacteroides intestinalis DSM 17393</name>
    <dbReference type="NCBI Taxonomy" id="471870"/>
    <lineage>
        <taxon>Bacteria</taxon>
        <taxon>Pseudomonadati</taxon>
        <taxon>Bacteroidota</taxon>
        <taxon>Bacteroidia</taxon>
        <taxon>Bacteroidales</taxon>
        <taxon>Bacteroidaceae</taxon>
        <taxon>Bacteroides</taxon>
    </lineage>
</organism>
<dbReference type="eggNOG" id="COG0714">
    <property type="taxonomic scope" value="Bacteria"/>
</dbReference>
<gene>
    <name evidence="1" type="ORF">BACINT_03933</name>
</gene>
<evidence type="ECO:0000313" key="1">
    <source>
        <dbReference type="EMBL" id="EDV04792.1"/>
    </source>
</evidence>
<sequence>MGWAMDTYSINPAFIIDEAIDLSTRLSGTAFPVSIFPVKIQRIIREVHECHNYPTDYIAAAILTAIAVGIGNTHLAQIKQGWVESPILYMALIGRPGANKSHPLSFAMKPFLDYDYRQNQEFEKALAKYDELMSMSRKERAESGGEQFPQEPIRKRFLVSDVTPEGLSLIHAQNKRGLCLWADELSAWFKNFNRYNNGSEEQFWLSVFSAKTTMSDRKNTKSSIFIKRPYISVIGTIQKKILNELAKGERSSNGFIDRILFVMPNLQQKARWNDKELPEDIEQEWNDVIAKLIQSECNLNEHGEIEPQILFFSEDAKKQLYEWQHHFSELCDRETNDTIVSIYCKLEIYIIRFCLIIQLARWTCGECDKACIDLLTVERAIKLTEYFKESALSVQNILNENALNSQQQVIVNLLPPSFTTAQAIQIAEQNGMKERTFQRFLNDNIGTLFRKEKHGEYSKINP</sequence>
<comment type="caution">
    <text evidence="1">The sequence shown here is derived from an EMBL/GenBank/DDBJ whole genome shotgun (WGS) entry which is preliminary data.</text>
</comment>
<dbReference type="InterPro" id="IPR025048">
    <property type="entry name" value="DUF3987"/>
</dbReference>
<dbReference type="Pfam" id="PF13148">
    <property type="entry name" value="DUF3987"/>
    <property type="match status" value="1"/>
</dbReference>
<accession>B3CDE6</accession>
<reference evidence="1 2" key="1">
    <citation type="submission" date="2008-04" db="EMBL/GenBank/DDBJ databases">
        <title>Draft genome sequence of Bacteroides intestinalis (DSM 17393).</title>
        <authorList>
            <person name="Sudarsanam P."/>
            <person name="Ley R."/>
            <person name="Guruge J."/>
            <person name="Turnbaugh P.J."/>
            <person name="Mahowald M."/>
            <person name="Liep D."/>
            <person name="Gordon J."/>
        </authorList>
    </citation>
    <scope>NUCLEOTIDE SEQUENCE [LARGE SCALE GENOMIC DNA]</scope>
    <source>
        <strain evidence="1 2">DSM 17393</strain>
    </source>
</reference>